<keyword evidence="1" id="KW-0805">Transcription regulation</keyword>
<name>A0A1M7ZPV5_9HYPH</name>
<dbReference type="Pfam" id="PF00392">
    <property type="entry name" value="GntR"/>
    <property type="match status" value="1"/>
</dbReference>
<dbReference type="CDD" id="cd07377">
    <property type="entry name" value="WHTH_GntR"/>
    <property type="match status" value="1"/>
</dbReference>
<dbReference type="SMART" id="SM00345">
    <property type="entry name" value="HTH_GNTR"/>
    <property type="match status" value="1"/>
</dbReference>
<dbReference type="InterPro" id="IPR036388">
    <property type="entry name" value="WH-like_DNA-bd_sf"/>
</dbReference>
<evidence type="ECO:0000256" key="1">
    <source>
        <dbReference type="ARBA" id="ARBA00023015"/>
    </source>
</evidence>
<dbReference type="PRINTS" id="PR00035">
    <property type="entry name" value="HTHGNTR"/>
</dbReference>
<evidence type="ECO:0000313" key="6">
    <source>
        <dbReference type="Proteomes" id="UP000186406"/>
    </source>
</evidence>
<proteinExistence type="predicted"/>
<keyword evidence="3" id="KW-0804">Transcription</keyword>
<dbReference type="SUPFAM" id="SSF46785">
    <property type="entry name" value="Winged helix' DNA-binding domain"/>
    <property type="match status" value="1"/>
</dbReference>
<evidence type="ECO:0000256" key="2">
    <source>
        <dbReference type="ARBA" id="ARBA00023125"/>
    </source>
</evidence>
<dbReference type="Gene3D" id="1.20.120.530">
    <property type="entry name" value="GntR ligand-binding domain-like"/>
    <property type="match status" value="1"/>
</dbReference>
<keyword evidence="2 5" id="KW-0238">DNA-binding</keyword>
<keyword evidence="6" id="KW-1185">Reference proteome</keyword>
<dbReference type="InterPro" id="IPR011711">
    <property type="entry name" value="GntR_C"/>
</dbReference>
<gene>
    <name evidence="5" type="ORF">SAMN02745172_03345</name>
</gene>
<dbReference type="InterPro" id="IPR036390">
    <property type="entry name" value="WH_DNA-bd_sf"/>
</dbReference>
<dbReference type="InterPro" id="IPR008920">
    <property type="entry name" value="TF_FadR/GntR_C"/>
</dbReference>
<sequence length="243" mass="26425">MELDAPTVIRMPDILGRELVHPLEREIIRMRFPPGMRLVEEEICRRFGVSRSPVREALQVLASRGLVERRPRRGMFVMEMTVERLDEIYACRGPLEGLASEGVARRATPELAASLQGLVDEMAGAGRDGRKEAAFDANVALTDLLHAHCGNATLQTILKDLDTQALRYRYYCYRENDDIIDIGIEANRRLVAAIAAGDGARARTVTEGLIARSWALIRDVLVARTAADATGATGSGAAGGGAA</sequence>
<dbReference type="GO" id="GO:0003700">
    <property type="term" value="F:DNA-binding transcription factor activity"/>
    <property type="evidence" value="ECO:0007669"/>
    <property type="project" value="InterPro"/>
</dbReference>
<evidence type="ECO:0000256" key="3">
    <source>
        <dbReference type="ARBA" id="ARBA00023163"/>
    </source>
</evidence>
<dbReference type="PANTHER" id="PTHR43537:SF24">
    <property type="entry name" value="GLUCONATE OPERON TRANSCRIPTIONAL REPRESSOR"/>
    <property type="match status" value="1"/>
</dbReference>
<accession>A0A1M7ZPV5</accession>
<dbReference type="Pfam" id="PF07729">
    <property type="entry name" value="FCD"/>
    <property type="match status" value="1"/>
</dbReference>
<evidence type="ECO:0000313" key="5">
    <source>
        <dbReference type="EMBL" id="SHO66686.1"/>
    </source>
</evidence>
<dbReference type="AlphaFoldDB" id="A0A1M7ZPV5"/>
<dbReference type="RefSeq" id="WP_073630788.1">
    <property type="nucleotide sequence ID" value="NZ_FRXO01000007.1"/>
</dbReference>
<dbReference type="SUPFAM" id="SSF48008">
    <property type="entry name" value="GntR ligand-binding domain-like"/>
    <property type="match status" value="1"/>
</dbReference>
<dbReference type="Gene3D" id="1.10.10.10">
    <property type="entry name" value="Winged helix-like DNA-binding domain superfamily/Winged helix DNA-binding domain"/>
    <property type="match status" value="1"/>
</dbReference>
<dbReference type="Proteomes" id="UP000186406">
    <property type="component" value="Unassembled WGS sequence"/>
</dbReference>
<dbReference type="SMART" id="SM00895">
    <property type="entry name" value="FCD"/>
    <property type="match status" value="1"/>
</dbReference>
<feature type="domain" description="HTH gntR-type" evidence="4">
    <location>
        <begin position="13"/>
        <end position="80"/>
    </location>
</feature>
<protein>
    <submittedName>
        <fullName evidence="5">DNA-binding transcriptional regulator, GntR family</fullName>
    </submittedName>
</protein>
<dbReference type="EMBL" id="FRXO01000007">
    <property type="protein sequence ID" value="SHO66686.1"/>
    <property type="molecule type" value="Genomic_DNA"/>
</dbReference>
<organism evidence="5 6">
    <name type="scientific">Pseudoxanthobacter soli DSM 19599</name>
    <dbReference type="NCBI Taxonomy" id="1123029"/>
    <lineage>
        <taxon>Bacteria</taxon>
        <taxon>Pseudomonadati</taxon>
        <taxon>Pseudomonadota</taxon>
        <taxon>Alphaproteobacteria</taxon>
        <taxon>Hyphomicrobiales</taxon>
        <taxon>Segnochrobactraceae</taxon>
        <taxon>Pseudoxanthobacter</taxon>
    </lineage>
</organism>
<dbReference type="STRING" id="1123029.SAMN02745172_03345"/>
<dbReference type="GO" id="GO:0003677">
    <property type="term" value="F:DNA binding"/>
    <property type="evidence" value="ECO:0007669"/>
    <property type="project" value="UniProtKB-KW"/>
</dbReference>
<dbReference type="PANTHER" id="PTHR43537">
    <property type="entry name" value="TRANSCRIPTIONAL REGULATOR, GNTR FAMILY"/>
    <property type="match status" value="1"/>
</dbReference>
<dbReference type="OrthoDB" id="8638122at2"/>
<dbReference type="PROSITE" id="PS50949">
    <property type="entry name" value="HTH_GNTR"/>
    <property type="match status" value="1"/>
</dbReference>
<dbReference type="InterPro" id="IPR000524">
    <property type="entry name" value="Tscrpt_reg_HTH_GntR"/>
</dbReference>
<evidence type="ECO:0000259" key="4">
    <source>
        <dbReference type="PROSITE" id="PS50949"/>
    </source>
</evidence>
<reference evidence="5 6" key="1">
    <citation type="submission" date="2016-12" db="EMBL/GenBank/DDBJ databases">
        <authorList>
            <person name="Song W.-J."/>
            <person name="Kurnit D.M."/>
        </authorList>
    </citation>
    <scope>NUCLEOTIDE SEQUENCE [LARGE SCALE GENOMIC DNA]</scope>
    <source>
        <strain evidence="5 6">DSM 19599</strain>
    </source>
</reference>